<proteinExistence type="predicted"/>
<dbReference type="Proteomes" id="UP000317421">
    <property type="component" value="Unassembled WGS sequence"/>
</dbReference>
<name>A0A5C6A870_9BACT</name>
<dbReference type="RefSeq" id="WP_146446076.1">
    <property type="nucleotide sequence ID" value="NZ_SJPR01000005.1"/>
</dbReference>
<dbReference type="AlphaFoldDB" id="A0A5C6A870"/>
<sequence length="186" mass="20904">MIPVHEQGDGCVFGHRINRFIRRFDEICAEFTEKERTGAFALFFYDSQNVGLRKILDDQDVFAQLELLADADLRLFYVHASKPKSIQRFNSDFLTSLGVEATAQLPCVVLFRCDGEAIHDIAIAQLDNANVVQGFTELPAAIADYKAKELDSSPTPAQHLKWIRATGESDTLEMVRGGLRRTLDQL</sequence>
<evidence type="ECO:0000313" key="2">
    <source>
        <dbReference type="Proteomes" id="UP000317421"/>
    </source>
</evidence>
<reference evidence="1 2" key="1">
    <citation type="submission" date="2019-02" db="EMBL/GenBank/DDBJ databases">
        <title>Deep-cultivation of Planctomycetes and their phenomic and genomic characterization uncovers novel biology.</title>
        <authorList>
            <person name="Wiegand S."/>
            <person name="Jogler M."/>
            <person name="Boedeker C."/>
            <person name="Pinto D."/>
            <person name="Vollmers J."/>
            <person name="Rivas-Marin E."/>
            <person name="Kohn T."/>
            <person name="Peeters S.H."/>
            <person name="Heuer A."/>
            <person name="Rast P."/>
            <person name="Oberbeckmann S."/>
            <person name="Bunk B."/>
            <person name="Jeske O."/>
            <person name="Meyerdierks A."/>
            <person name="Storesund J.E."/>
            <person name="Kallscheuer N."/>
            <person name="Luecker S."/>
            <person name="Lage O.M."/>
            <person name="Pohl T."/>
            <person name="Merkel B.J."/>
            <person name="Hornburger P."/>
            <person name="Mueller R.-W."/>
            <person name="Bruemmer F."/>
            <person name="Labrenz M."/>
            <person name="Spormann A.M."/>
            <person name="Op Den Camp H."/>
            <person name="Overmann J."/>
            <person name="Amann R."/>
            <person name="Jetten M.S.M."/>
            <person name="Mascher T."/>
            <person name="Medema M.H."/>
            <person name="Devos D.P."/>
            <person name="Kaster A.-K."/>
            <person name="Ovreas L."/>
            <person name="Rohde M."/>
            <person name="Galperin M.Y."/>
            <person name="Jogler C."/>
        </authorList>
    </citation>
    <scope>NUCLEOTIDE SEQUENCE [LARGE SCALE GENOMIC DNA]</scope>
    <source>
        <strain evidence="1 2">Pla108</strain>
    </source>
</reference>
<dbReference type="EMBL" id="SJPR01000005">
    <property type="protein sequence ID" value="TWT95221.1"/>
    <property type="molecule type" value="Genomic_DNA"/>
</dbReference>
<keyword evidence="2" id="KW-1185">Reference proteome</keyword>
<dbReference type="OrthoDB" id="1438904at2"/>
<comment type="caution">
    <text evidence="1">The sequence shown here is derived from an EMBL/GenBank/DDBJ whole genome shotgun (WGS) entry which is preliminary data.</text>
</comment>
<accession>A0A5C6A870</accession>
<evidence type="ECO:0000313" key="1">
    <source>
        <dbReference type="EMBL" id="TWT95221.1"/>
    </source>
</evidence>
<gene>
    <name evidence="1" type="ORF">Pla108_33640</name>
</gene>
<organism evidence="1 2">
    <name type="scientific">Botrimarina colliarenosi</name>
    <dbReference type="NCBI Taxonomy" id="2528001"/>
    <lineage>
        <taxon>Bacteria</taxon>
        <taxon>Pseudomonadati</taxon>
        <taxon>Planctomycetota</taxon>
        <taxon>Planctomycetia</taxon>
        <taxon>Pirellulales</taxon>
        <taxon>Lacipirellulaceae</taxon>
        <taxon>Botrimarina</taxon>
    </lineage>
</organism>
<protein>
    <submittedName>
        <fullName evidence="1">Uncharacterized protein</fullName>
    </submittedName>
</protein>